<evidence type="ECO:0000313" key="3">
    <source>
        <dbReference type="EMBL" id="KAJ8599692.1"/>
    </source>
</evidence>
<dbReference type="GO" id="GO:0032483">
    <property type="term" value="P:regulation of Rab protein signal transduction"/>
    <property type="evidence" value="ECO:0007669"/>
    <property type="project" value="TreeGrafter"/>
</dbReference>
<dbReference type="AlphaFoldDB" id="A0AAD7U969"/>
<feature type="region of interest" description="Disordered" evidence="1">
    <location>
        <begin position="119"/>
        <end position="160"/>
    </location>
</feature>
<accession>A0AAD7U969</accession>
<feature type="compositionally biased region" description="Basic and acidic residues" evidence="1">
    <location>
        <begin position="119"/>
        <end position="129"/>
    </location>
</feature>
<feature type="compositionally biased region" description="Polar residues" evidence="1">
    <location>
        <begin position="959"/>
        <end position="971"/>
    </location>
</feature>
<dbReference type="Proteomes" id="UP001230188">
    <property type="component" value="Unassembled WGS sequence"/>
</dbReference>
<dbReference type="InterPro" id="IPR037516">
    <property type="entry name" value="Tripartite_DENN"/>
</dbReference>
<gene>
    <name evidence="3" type="ORF">CTAYLR_004756</name>
</gene>
<proteinExistence type="predicted"/>
<dbReference type="InterPro" id="IPR051696">
    <property type="entry name" value="DENN_Domain_GEFs"/>
</dbReference>
<dbReference type="GO" id="GO:0031410">
    <property type="term" value="C:cytoplasmic vesicle"/>
    <property type="evidence" value="ECO:0007669"/>
    <property type="project" value="TreeGrafter"/>
</dbReference>
<comment type="caution">
    <text evidence="3">The sequence shown here is derived from an EMBL/GenBank/DDBJ whole genome shotgun (WGS) entry which is preliminary data.</text>
</comment>
<evidence type="ECO:0000313" key="4">
    <source>
        <dbReference type="Proteomes" id="UP001230188"/>
    </source>
</evidence>
<dbReference type="InterPro" id="IPR043153">
    <property type="entry name" value="DENN_C"/>
</dbReference>
<name>A0AAD7U969_9STRA</name>
<dbReference type="PROSITE" id="PS50211">
    <property type="entry name" value="DENN"/>
    <property type="match status" value="1"/>
</dbReference>
<sequence length="1237" mass="135907">MTVSVVTERFEMEENHETENLFDAYAVVGAVSPLEPTDETVEKWDDRAADLVDVGLIRDDEETPEGYVALRRTPAGASAAIPAEEGSEHEFYVCVKRRGKERRNEGRVRANAVTEIRVEASSKPSEHKSPRLRTKKASTGFGGLFGASRQRADPGGDEEGATWKTIESTPSGHRARLRLGKLKIRFARRADACRQPFLDMCVTAAGEKPPRGYVEEAVVVKHGGLLTTSSRICARRGALRGACDVTWRSAVLDRYPNAGEDPGGGFEWDVLPMLAWPHGLKLERAPASAPPPVRYIPYALTGDSRRPTFVSSIVFYEPLPPEERKRARFLAAEDDEEMESSTKKPTTLYAPKSVCVLTRCAGVAEGARRWLAALYTLALSALEMPLEHVVAHAVSRIPAPVRGGAPLSIRVNPSLPPIEIKLAREPPDAELPPLGASASIRSLFACFEPQDAVAAFSAALLERRLLLVSKRAALVSDVAEALRSLVFPLRWEGVYVPRLALPILDSLDFPGAILAGVDAGDRGGQRFAELAVAKARESGGYVILFLDVGAIEYCAGAAPVDLGGHNPRAIATTLFSKTPLLPESLATPLVRRWSKVANAAGLSPRDRDRAVAEQVFDNAPAPSALRFNKRRAHNKTFYDSSDDDPDDCGPPERAARDAALTTMVCVLDGYSDQLIVPHVDYYSVSSSRLFGEDEFVKSPRCAAATQQLRRRLVRTQSWARFIQRRVETSDADLVLFDECMQALRDASDAHRNAIIRGDALLLDSVDAAHHMRRLLAKSMDSIASPTGGEKKHVERSDSNGEASSERERRSERVSWHMRSSRWRDERLLKSAPARESECTYGSDARGRPRIEVPPPPPFMAQSDDHVVPQQKKGSPGKRYLYFVLGRGLRWPCPLDPKLLPPVPKSRELSRRRHSFHRKPRNSRVSSGDSTRMLARSQAELLLDMGLSVAGLRLGGGGNASQTNNGSSPPSSQRREDHHRIDRHDASRATAARQALHAFGAWFLFAPALVRLFSGYEQRDATDPSWSILTKGLGGAPSPMLVALGVLRRVLDAPCEPDEAIFRALLVAAGRSGNACKPIVADLFAQLRSKGIRPNVLTFGRYTQAIAQRDLRSQQLSIDSRNEDVLVDKEGNDSQPPLLEALGQDQLGGSDIADLIRVGLDHHRELRGCGDVVRVVARLPKPMGIIFEERHAPLRGVVIKSLNEDGAAARDKTALLLFRVAKKSLWIFLWRFLKLVTI</sequence>
<dbReference type="Pfam" id="PF02141">
    <property type="entry name" value="DENN"/>
    <property type="match status" value="1"/>
</dbReference>
<feature type="region of interest" description="Disordered" evidence="1">
    <location>
        <begin position="896"/>
        <end position="931"/>
    </location>
</feature>
<feature type="compositionally biased region" description="Basic and acidic residues" evidence="1">
    <location>
        <begin position="788"/>
        <end position="813"/>
    </location>
</feature>
<dbReference type="EMBL" id="JAQMWT010000548">
    <property type="protein sequence ID" value="KAJ8599692.1"/>
    <property type="molecule type" value="Genomic_DNA"/>
</dbReference>
<dbReference type="Gene3D" id="3.40.50.11500">
    <property type="match status" value="1"/>
</dbReference>
<dbReference type="PANTHER" id="PTHR12296:SF21">
    <property type="entry name" value="DENN DOMAIN-CONTAINING PROTEIN 3"/>
    <property type="match status" value="1"/>
</dbReference>
<feature type="region of interest" description="Disordered" evidence="1">
    <location>
        <begin position="953"/>
        <end position="985"/>
    </location>
</feature>
<feature type="compositionally biased region" description="Basic and acidic residues" evidence="1">
    <location>
        <begin position="972"/>
        <end position="985"/>
    </location>
</feature>
<evidence type="ECO:0000259" key="2">
    <source>
        <dbReference type="PROSITE" id="PS50211"/>
    </source>
</evidence>
<organism evidence="3 4">
    <name type="scientific">Chrysophaeum taylorii</name>
    <dbReference type="NCBI Taxonomy" id="2483200"/>
    <lineage>
        <taxon>Eukaryota</taxon>
        <taxon>Sar</taxon>
        <taxon>Stramenopiles</taxon>
        <taxon>Ochrophyta</taxon>
        <taxon>Pelagophyceae</taxon>
        <taxon>Pelagomonadales</taxon>
        <taxon>Pelagomonadaceae</taxon>
        <taxon>Chrysophaeum</taxon>
    </lineage>
</organism>
<protein>
    <recommendedName>
        <fullName evidence="2">UDENN domain-containing protein</fullName>
    </recommendedName>
</protein>
<dbReference type="InterPro" id="IPR001194">
    <property type="entry name" value="cDENN_dom"/>
</dbReference>
<keyword evidence="4" id="KW-1185">Reference proteome</keyword>
<feature type="compositionally biased region" description="Basic residues" evidence="1">
    <location>
        <begin position="909"/>
        <end position="921"/>
    </location>
</feature>
<dbReference type="SMART" id="SM00799">
    <property type="entry name" value="DENN"/>
    <property type="match status" value="1"/>
</dbReference>
<reference evidence="3" key="1">
    <citation type="submission" date="2023-01" db="EMBL/GenBank/DDBJ databases">
        <title>Metagenome sequencing of chrysophaentin producing Chrysophaeum taylorii.</title>
        <authorList>
            <person name="Davison J."/>
            <person name="Bewley C."/>
        </authorList>
    </citation>
    <scope>NUCLEOTIDE SEQUENCE</scope>
    <source>
        <strain evidence="3">NIES-1699</strain>
    </source>
</reference>
<feature type="region of interest" description="Disordered" evidence="1">
    <location>
        <begin position="778"/>
        <end position="813"/>
    </location>
</feature>
<dbReference type="PANTHER" id="PTHR12296">
    <property type="entry name" value="DENN DOMAIN-CONTAINING PROTEIN 4"/>
    <property type="match status" value="1"/>
</dbReference>
<evidence type="ECO:0000256" key="1">
    <source>
        <dbReference type="SAM" id="MobiDB-lite"/>
    </source>
</evidence>
<feature type="domain" description="UDENN" evidence="2">
    <location>
        <begin position="230"/>
        <end position="732"/>
    </location>
</feature>